<comment type="caution">
    <text evidence="2">The sequence shown here is derived from an EMBL/GenBank/DDBJ whole genome shotgun (WGS) entry which is preliminary data.</text>
</comment>
<feature type="domain" description="Reverse transcriptase Ty1/copia-type" evidence="1">
    <location>
        <begin position="2"/>
        <end position="49"/>
    </location>
</feature>
<proteinExistence type="predicted"/>
<dbReference type="AlphaFoldDB" id="A0A371E1A4"/>
<name>A0A371E1A4_MUCPR</name>
<organism evidence="2 3">
    <name type="scientific">Mucuna pruriens</name>
    <name type="common">Velvet bean</name>
    <name type="synonym">Dolichos pruriens</name>
    <dbReference type="NCBI Taxonomy" id="157652"/>
    <lineage>
        <taxon>Eukaryota</taxon>
        <taxon>Viridiplantae</taxon>
        <taxon>Streptophyta</taxon>
        <taxon>Embryophyta</taxon>
        <taxon>Tracheophyta</taxon>
        <taxon>Spermatophyta</taxon>
        <taxon>Magnoliopsida</taxon>
        <taxon>eudicotyledons</taxon>
        <taxon>Gunneridae</taxon>
        <taxon>Pentapetalae</taxon>
        <taxon>rosids</taxon>
        <taxon>fabids</taxon>
        <taxon>Fabales</taxon>
        <taxon>Fabaceae</taxon>
        <taxon>Papilionoideae</taxon>
        <taxon>50 kb inversion clade</taxon>
        <taxon>NPAAA clade</taxon>
        <taxon>indigoferoid/millettioid clade</taxon>
        <taxon>Phaseoleae</taxon>
        <taxon>Mucuna</taxon>
    </lineage>
</organism>
<protein>
    <recommendedName>
        <fullName evidence="1">Reverse transcriptase Ty1/copia-type domain-containing protein</fullName>
    </recommendedName>
</protein>
<dbReference type="EMBL" id="QJKJ01017348">
    <property type="protein sequence ID" value="RDX58580.1"/>
    <property type="molecule type" value="Genomic_DNA"/>
</dbReference>
<feature type="non-terminal residue" evidence="2">
    <location>
        <position position="1"/>
    </location>
</feature>
<dbReference type="Proteomes" id="UP000257109">
    <property type="component" value="Unassembled WGS sequence"/>
</dbReference>
<dbReference type="OrthoDB" id="8048545at2759"/>
<evidence type="ECO:0000259" key="1">
    <source>
        <dbReference type="Pfam" id="PF07727"/>
    </source>
</evidence>
<gene>
    <name evidence="2" type="ORF">CR513_62093</name>
</gene>
<accession>A0A371E1A4</accession>
<reference evidence="2" key="1">
    <citation type="submission" date="2018-05" db="EMBL/GenBank/DDBJ databases">
        <title>Draft genome of Mucuna pruriens seed.</title>
        <authorList>
            <person name="Nnadi N.E."/>
            <person name="Vos R."/>
            <person name="Hasami M.H."/>
            <person name="Devisetty U.K."/>
            <person name="Aguiy J.C."/>
        </authorList>
    </citation>
    <scope>NUCLEOTIDE SEQUENCE [LARGE SCALE GENOMIC DNA]</scope>
    <source>
        <strain evidence="2">JCA_2017</strain>
    </source>
</reference>
<evidence type="ECO:0000313" key="3">
    <source>
        <dbReference type="Proteomes" id="UP000257109"/>
    </source>
</evidence>
<keyword evidence="3" id="KW-1185">Reference proteome</keyword>
<dbReference type="Pfam" id="PF07727">
    <property type="entry name" value="RVT_2"/>
    <property type="match status" value="1"/>
</dbReference>
<evidence type="ECO:0000313" key="2">
    <source>
        <dbReference type="EMBL" id="RDX58580.1"/>
    </source>
</evidence>
<sequence length="61" mass="7222">MDSYVYVDQPLGFENFEFPNHEFKLKKVIYGLKQALRAWYDILSKSKVDVTPFVKTKSMKC</sequence>
<dbReference type="InterPro" id="IPR013103">
    <property type="entry name" value="RVT_2"/>
</dbReference>